<dbReference type="Gene3D" id="3.30.450.20">
    <property type="entry name" value="PAS domain"/>
    <property type="match status" value="1"/>
</dbReference>
<evidence type="ECO:0000259" key="7">
    <source>
        <dbReference type="PROSITE" id="PS51371"/>
    </source>
</evidence>
<dbReference type="PROSITE" id="PS50112">
    <property type="entry name" value="PAS"/>
    <property type="match status" value="1"/>
</dbReference>
<evidence type="ECO:0000313" key="8">
    <source>
        <dbReference type="EMBL" id="SJZ55124.1"/>
    </source>
</evidence>
<dbReference type="InterPro" id="IPR058031">
    <property type="entry name" value="AAA_lid_NorR"/>
</dbReference>
<dbReference type="InterPro" id="IPR046342">
    <property type="entry name" value="CBS_dom_sf"/>
</dbReference>
<dbReference type="InterPro" id="IPR002078">
    <property type="entry name" value="Sigma_54_int"/>
</dbReference>
<keyword evidence="2" id="KW-0067">ATP-binding</keyword>
<dbReference type="InterPro" id="IPR035965">
    <property type="entry name" value="PAS-like_dom_sf"/>
</dbReference>
<dbReference type="NCBIfam" id="TIGR00229">
    <property type="entry name" value="sensory_box"/>
    <property type="match status" value="1"/>
</dbReference>
<dbReference type="CDD" id="cd00009">
    <property type="entry name" value="AAA"/>
    <property type="match status" value="1"/>
</dbReference>
<dbReference type="Pfam" id="PF00989">
    <property type="entry name" value="PAS"/>
    <property type="match status" value="1"/>
</dbReference>
<dbReference type="Gene3D" id="1.10.8.60">
    <property type="match status" value="1"/>
</dbReference>
<feature type="domain" description="PAS" evidence="6">
    <location>
        <begin position="138"/>
        <end position="185"/>
    </location>
</feature>
<dbReference type="PROSITE" id="PS00675">
    <property type="entry name" value="SIGMA54_INTERACT_1"/>
    <property type="match status" value="1"/>
</dbReference>
<dbReference type="PROSITE" id="PS50045">
    <property type="entry name" value="SIGMA54_INTERACT_4"/>
    <property type="match status" value="1"/>
</dbReference>
<dbReference type="PANTHER" id="PTHR32071">
    <property type="entry name" value="TRANSCRIPTIONAL REGULATORY PROTEIN"/>
    <property type="match status" value="1"/>
</dbReference>
<dbReference type="OrthoDB" id="9803970at2"/>
<dbReference type="SMART" id="SM00382">
    <property type="entry name" value="AAA"/>
    <property type="match status" value="1"/>
</dbReference>
<dbReference type="GO" id="GO:0006355">
    <property type="term" value="P:regulation of DNA-templated transcription"/>
    <property type="evidence" value="ECO:0007669"/>
    <property type="project" value="InterPro"/>
</dbReference>
<dbReference type="EMBL" id="FUWV01000004">
    <property type="protein sequence ID" value="SJZ55124.1"/>
    <property type="molecule type" value="Genomic_DNA"/>
</dbReference>
<dbReference type="PROSITE" id="PS00676">
    <property type="entry name" value="SIGMA54_INTERACT_2"/>
    <property type="match status" value="1"/>
</dbReference>
<dbReference type="GO" id="GO:0005524">
    <property type="term" value="F:ATP binding"/>
    <property type="evidence" value="ECO:0007669"/>
    <property type="project" value="UniProtKB-KW"/>
</dbReference>
<evidence type="ECO:0000256" key="3">
    <source>
        <dbReference type="PROSITE-ProRule" id="PRU00703"/>
    </source>
</evidence>
<dbReference type="AlphaFoldDB" id="A0A1T4LKZ2"/>
<keyword evidence="9" id="KW-1185">Reference proteome</keyword>
<dbReference type="SMART" id="SM00116">
    <property type="entry name" value="CBS"/>
    <property type="match status" value="2"/>
</dbReference>
<dbReference type="Pfam" id="PF25601">
    <property type="entry name" value="AAA_lid_14"/>
    <property type="match status" value="1"/>
</dbReference>
<accession>A0A1T4LKZ2</accession>
<evidence type="ECO:0000256" key="2">
    <source>
        <dbReference type="ARBA" id="ARBA00022840"/>
    </source>
</evidence>
<keyword evidence="4" id="KW-0175">Coiled coil</keyword>
<dbReference type="InterPro" id="IPR000644">
    <property type="entry name" value="CBS_dom"/>
</dbReference>
<reference evidence="8 9" key="1">
    <citation type="submission" date="2017-02" db="EMBL/GenBank/DDBJ databases">
        <authorList>
            <person name="Peterson S.W."/>
        </authorList>
    </citation>
    <scope>NUCLEOTIDE SEQUENCE [LARGE SCALE GENOMIC DNA]</scope>
    <source>
        <strain evidence="8 9">DSM 15102</strain>
    </source>
</reference>
<evidence type="ECO:0000256" key="1">
    <source>
        <dbReference type="ARBA" id="ARBA00022741"/>
    </source>
</evidence>
<dbReference type="CDD" id="cd00130">
    <property type="entry name" value="PAS"/>
    <property type="match status" value="1"/>
</dbReference>
<evidence type="ECO:0000313" key="9">
    <source>
        <dbReference type="Proteomes" id="UP000196365"/>
    </source>
</evidence>
<keyword evidence="1" id="KW-0547">Nucleotide-binding</keyword>
<feature type="domain" description="CBS" evidence="7">
    <location>
        <begin position="82"/>
        <end position="137"/>
    </location>
</feature>
<organism evidence="8 9">
    <name type="scientific">Garciella nitratireducens DSM 15102</name>
    <dbReference type="NCBI Taxonomy" id="1121911"/>
    <lineage>
        <taxon>Bacteria</taxon>
        <taxon>Bacillati</taxon>
        <taxon>Bacillota</taxon>
        <taxon>Clostridia</taxon>
        <taxon>Eubacteriales</taxon>
        <taxon>Eubacteriaceae</taxon>
        <taxon>Garciella</taxon>
    </lineage>
</organism>
<evidence type="ECO:0000256" key="4">
    <source>
        <dbReference type="SAM" id="Coils"/>
    </source>
</evidence>
<dbReference type="InterPro" id="IPR025943">
    <property type="entry name" value="Sigma_54_int_dom_ATP-bd_2"/>
</dbReference>
<evidence type="ECO:0000259" key="6">
    <source>
        <dbReference type="PROSITE" id="PS50112"/>
    </source>
</evidence>
<dbReference type="Gene3D" id="3.40.50.300">
    <property type="entry name" value="P-loop containing nucleotide triphosphate hydrolases"/>
    <property type="match status" value="1"/>
</dbReference>
<keyword evidence="3" id="KW-0129">CBS domain</keyword>
<dbReference type="SUPFAM" id="SSF55785">
    <property type="entry name" value="PYP-like sensor domain (PAS domain)"/>
    <property type="match status" value="1"/>
</dbReference>
<dbReference type="InterPro" id="IPR013767">
    <property type="entry name" value="PAS_fold"/>
</dbReference>
<dbReference type="InterPro" id="IPR000014">
    <property type="entry name" value="PAS"/>
</dbReference>
<dbReference type="PANTHER" id="PTHR32071:SF57">
    <property type="entry name" value="C4-DICARBOXYLATE TRANSPORT TRANSCRIPTIONAL REGULATORY PROTEIN DCTD"/>
    <property type="match status" value="1"/>
</dbReference>
<feature type="domain" description="CBS" evidence="7">
    <location>
        <begin position="15"/>
        <end position="74"/>
    </location>
</feature>
<dbReference type="FunFam" id="3.40.50.300:FF:000006">
    <property type="entry name" value="DNA-binding transcriptional regulator NtrC"/>
    <property type="match status" value="1"/>
</dbReference>
<dbReference type="SUPFAM" id="SSF52540">
    <property type="entry name" value="P-loop containing nucleoside triphosphate hydrolases"/>
    <property type="match status" value="1"/>
</dbReference>
<dbReference type="Pfam" id="PF00571">
    <property type="entry name" value="CBS"/>
    <property type="match status" value="2"/>
</dbReference>
<evidence type="ECO:0000259" key="5">
    <source>
        <dbReference type="PROSITE" id="PS50045"/>
    </source>
</evidence>
<dbReference type="PROSITE" id="PS51371">
    <property type="entry name" value="CBS"/>
    <property type="match status" value="2"/>
</dbReference>
<name>A0A1T4LKZ2_9FIRM</name>
<gene>
    <name evidence="8" type="ORF">SAMN02745973_01010</name>
</gene>
<dbReference type="InterPro" id="IPR003593">
    <property type="entry name" value="AAA+_ATPase"/>
</dbReference>
<dbReference type="InterPro" id="IPR027417">
    <property type="entry name" value="P-loop_NTPase"/>
</dbReference>
<dbReference type="Pfam" id="PF00158">
    <property type="entry name" value="Sigma54_activat"/>
    <property type="match status" value="1"/>
</dbReference>
<protein>
    <submittedName>
        <fullName evidence="8">PAS domain S-box-containing protein</fullName>
    </submittedName>
</protein>
<sequence>MDFNQMIKLKVKEIMNTNVVKAHPDTSLLDVCKKMVSNKRSEALILLKKKDEEEVQGIITLSDIAEIFKKNIDLMNPVKEYMQPYVYFFSPDELVIKARDFMLDKKIGSLPIWDGKRIIGVVDTVTLRDTYYKRTEELSNQLFDILNHLHEGVCVVDEQGIVTFWNSSAERLYRVKAEELLGKKLSDYFPTALLDKVLKQKKAIENITHSPKKGTYVAISAKPLFSEHELIGAVSSERDITEITKLSMELEQANDRVRFLEQEYNKLTRDQYQIGEIVGKSKKFTEAIILAQQVAKVNINVLITGESGTGKEVFARAIHRESGRKGDFIPINCSAIPYNLLESELFGYEGGAFTGALSKGKKGKFQLADEGTLFLDEIGEMPMEMQAKLLRVLEDGEVQPIGGEKSIKINTRIIAATNQDLEKMMEEGRFREDLYYRLNVVSIHLPPLRERKEDVPLLIDRFVKEFSNIHGYSIASISTDALKILTDYEWKGNIRELKNTIERLVVLSKGALITKDMIPLEILKSFQNKEERLEEEMKEYDLEKVLAYTEKNMIQEVMKITNWNKKRQQRFLTFLEVPCIIN</sequence>
<dbReference type="SUPFAM" id="SSF54631">
    <property type="entry name" value="CBS-domain pair"/>
    <property type="match status" value="1"/>
</dbReference>
<proteinExistence type="predicted"/>
<dbReference type="InterPro" id="IPR025662">
    <property type="entry name" value="Sigma_54_int_dom_ATP-bd_1"/>
</dbReference>
<feature type="domain" description="Sigma-54 factor interaction" evidence="5">
    <location>
        <begin position="277"/>
        <end position="506"/>
    </location>
</feature>
<feature type="coiled-coil region" evidence="4">
    <location>
        <begin position="243"/>
        <end position="270"/>
    </location>
</feature>
<dbReference type="Proteomes" id="UP000196365">
    <property type="component" value="Unassembled WGS sequence"/>
</dbReference>
<dbReference type="Gene3D" id="3.10.580.10">
    <property type="entry name" value="CBS-domain"/>
    <property type="match status" value="1"/>
</dbReference>
<dbReference type="SMART" id="SM00091">
    <property type="entry name" value="PAS"/>
    <property type="match status" value="1"/>
</dbReference>